<organism evidence="2 3">
    <name type="scientific">Halobellus rarus</name>
    <dbReference type="NCBI Taxonomy" id="1126237"/>
    <lineage>
        <taxon>Archaea</taxon>
        <taxon>Methanobacteriati</taxon>
        <taxon>Methanobacteriota</taxon>
        <taxon>Stenosarchaea group</taxon>
        <taxon>Halobacteria</taxon>
        <taxon>Halobacteriales</taxon>
        <taxon>Haloferacaceae</taxon>
        <taxon>Halobellus</taxon>
    </lineage>
</organism>
<dbReference type="Proteomes" id="UP001597085">
    <property type="component" value="Unassembled WGS sequence"/>
</dbReference>
<dbReference type="EMBL" id="JBHUDK010000005">
    <property type="protein sequence ID" value="MFD1598570.1"/>
    <property type="molecule type" value="Genomic_DNA"/>
</dbReference>
<proteinExistence type="predicted"/>
<sequence length="84" mass="8942">MMESTVSEQIVEKVARVTGTDALKLPPLYDSVDTDALNALVESPGYVEISFVYAGQEVCIENDGEISVGECCDSQIAGEIPADD</sequence>
<gene>
    <name evidence="2" type="ORF">ACFSBX_06325</name>
</gene>
<protein>
    <submittedName>
        <fullName evidence="2">HalOD1 output domain-containing protein</fullName>
    </submittedName>
</protein>
<evidence type="ECO:0000313" key="3">
    <source>
        <dbReference type="Proteomes" id="UP001597085"/>
    </source>
</evidence>
<dbReference type="AlphaFoldDB" id="A0ABD6CL87"/>
<evidence type="ECO:0000313" key="2">
    <source>
        <dbReference type="EMBL" id="MFD1598570.1"/>
    </source>
</evidence>
<dbReference type="RefSeq" id="WP_256419801.1">
    <property type="nucleotide sequence ID" value="NZ_JANHDI010000001.1"/>
</dbReference>
<reference evidence="2 3" key="1">
    <citation type="journal article" date="2019" name="Int. J. Syst. Evol. Microbiol.">
        <title>The Global Catalogue of Microorganisms (GCM) 10K type strain sequencing project: providing services to taxonomists for standard genome sequencing and annotation.</title>
        <authorList>
            <consortium name="The Broad Institute Genomics Platform"/>
            <consortium name="The Broad Institute Genome Sequencing Center for Infectious Disease"/>
            <person name="Wu L."/>
            <person name="Ma J."/>
        </authorList>
    </citation>
    <scope>NUCLEOTIDE SEQUENCE [LARGE SCALE GENOMIC DNA]</scope>
    <source>
        <strain evidence="2 3">CGMCC 1.12121</strain>
    </source>
</reference>
<name>A0ABD6CL87_9EURY</name>
<accession>A0ABD6CL87</accession>
<dbReference type="Pfam" id="PF18545">
    <property type="entry name" value="HalOD1"/>
    <property type="match status" value="1"/>
</dbReference>
<evidence type="ECO:0000259" key="1">
    <source>
        <dbReference type="Pfam" id="PF18545"/>
    </source>
</evidence>
<comment type="caution">
    <text evidence="2">The sequence shown here is derived from an EMBL/GenBank/DDBJ whole genome shotgun (WGS) entry which is preliminary data.</text>
</comment>
<dbReference type="InterPro" id="IPR040624">
    <property type="entry name" value="HalOD1"/>
</dbReference>
<feature type="domain" description="Halobacterial output" evidence="1">
    <location>
        <begin position="4"/>
        <end position="68"/>
    </location>
</feature>
<keyword evidence="3" id="KW-1185">Reference proteome</keyword>